<dbReference type="InterPro" id="IPR019289">
    <property type="entry name" value="Phage_tail_E/E"/>
</dbReference>
<dbReference type="Pfam" id="PF10109">
    <property type="entry name" value="Phage_TAC_7"/>
    <property type="match status" value="1"/>
</dbReference>
<name>A0A8T6PYP0_ECOLX</name>
<reference evidence="1 2" key="1">
    <citation type="submission" date="2020-02" db="EMBL/GenBank/DDBJ databases">
        <authorList>
            <person name="Subbiah M."/>
            <person name="Call D."/>
        </authorList>
    </citation>
    <scope>NUCLEOTIDE SEQUENCE [LARGE SCALE GENOMIC DNA]</scope>
    <source>
        <strain evidence="1 2">8375wC2</strain>
    </source>
</reference>
<accession>A0A8T6PYP0</accession>
<dbReference type="Proteomes" id="UP000469708">
    <property type="component" value="Unassembled WGS sequence"/>
</dbReference>
<protein>
    <submittedName>
        <fullName evidence="1">Phage tail assembly protein</fullName>
    </submittedName>
</protein>
<organism evidence="1 2">
    <name type="scientific">Escherichia coli</name>
    <dbReference type="NCBI Taxonomy" id="562"/>
    <lineage>
        <taxon>Bacteria</taxon>
        <taxon>Pseudomonadati</taxon>
        <taxon>Pseudomonadota</taxon>
        <taxon>Gammaproteobacteria</taxon>
        <taxon>Enterobacterales</taxon>
        <taxon>Enterobacteriaceae</taxon>
        <taxon>Escherichia</taxon>
    </lineage>
</organism>
<evidence type="ECO:0000313" key="2">
    <source>
        <dbReference type="Proteomes" id="UP000469708"/>
    </source>
</evidence>
<proteinExistence type="predicted"/>
<gene>
    <name evidence="1" type="ORF">G3V95_24335</name>
</gene>
<sequence length="100" mass="10942">MKNTFKLQYPFTAPSGQRIDEVQLTRLKVKDMRAARRISDKPEDWDEPLLAAMTGLVPEDLAEMDLADYQALQKRFQDMLGLGGESAATVAGDGTAGAVV</sequence>
<dbReference type="EMBL" id="JAAGYI010000100">
    <property type="protein sequence ID" value="NEM88547.1"/>
    <property type="molecule type" value="Genomic_DNA"/>
</dbReference>
<dbReference type="AlphaFoldDB" id="A0A8T6PYP0"/>
<evidence type="ECO:0000313" key="1">
    <source>
        <dbReference type="EMBL" id="NEM88547.1"/>
    </source>
</evidence>
<comment type="caution">
    <text evidence="1">The sequence shown here is derived from an EMBL/GenBank/DDBJ whole genome shotgun (WGS) entry which is preliminary data.</text>
</comment>